<reference evidence="2 3" key="1">
    <citation type="submission" date="2020-05" db="EMBL/GenBank/DDBJ databases">
        <title>Mucilaginibacter mali sp. nov.</title>
        <authorList>
            <person name="Kim H.S."/>
            <person name="Lee K.C."/>
            <person name="Suh M.K."/>
            <person name="Kim J.-S."/>
            <person name="Han K.-I."/>
            <person name="Eom M.K."/>
            <person name="Shin Y.K."/>
            <person name="Lee J.-S."/>
        </authorList>
    </citation>
    <scope>NUCLEOTIDE SEQUENCE [LARGE SCALE GENOMIC DNA]</scope>
    <source>
        <strain evidence="2 3">G2-14</strain>
    </source>
</reference>
<evidence type="ECO:0000313" key="3">
    <source>
        <dbReference type="Proteomes" id="UP000505355"/>
    </source>
</evidence>
<keyword evidence="3" id="KW-1185">Reference proteome</keyword>
<proteinExistence type="predicted"/>
<name>A0A7D4UJJ6_9SPHI</name>
<dbReference type="InterPro" id="IPR005901">
    <property type="entry name" value="GLPGLI"/>
</dbReference>
<dbReference type="NCBIfam" id="TIGR01200">
    <property type="entry name" value="GLPGLI"/>
    <property type="match status" value="1"/>
</dbReference>
<feature type="region of interest" description="Disordered" evidence="1">
    <location>
        <begin position="303"/>
        <end position="323"/>
    </location>
</feature>
<evidence type="ECO:0000256" key="1">
    <source>
        <dbReference type="SAM" id="MobiDB-lite"/>
    </source>
</evidence>
<sequence>MKKPLLLFTIAMMAGYVVRAQEADSAKAIVKYKFSHVRDTLNRDKPYTENMILFIGQKASAYKSYDKKIQDALVKKQVQEQVAAAAGGPVNINIKRNGGATTQGEIYQFPLENKMVRKENLMITKYRIEEAMPMIKWKISADTMSFGTLHCQKATGHFKGRDYTAWFCPDLPFHAGPWKLCGLPGLIVEAYDTNKEVEFKFDGMEAVTKSDKPAQVAQATPAAAAGVTVVRLGGMDDDTVDPNIIAIPADAVKTTPKQYDDLRAAMLKDPQAFMNSMMAGSNMGGGMQMGGGRVVTTGTPTMRVNMSGGGPVINNPLELPEKK</sequence>
<accession>A0A7D4UJJ6</accession>
<protein>
    <submittedName>
        <fullName evidence="2">GLPGLI family protein</fullName>
    </submittedName>
</protein>
<gene>
    <name evidence="2" type="ORF">HQ865_05565</name>
</gene>
<dbReference type="AlphaFoldDB" id="A0A7D4UJJ6"/>
<dbReference type="KEGG" id="mmab:HQ865_05565"/>
<dbReference type="EMBL" id="CP054139">
    <property type="protein sequence ID" value="QKJ29242.1"/>
    <property type="molecule type" value="Genomic_DNA"/>
</dbReference>
<evidence type="ECO:0000313" key="2">
    <source>
        <dbReference type="EMBL" id="QKJ29242.1"/>
    </source>
</evidence>
<dbReference type="Proteomes" id="UP000505355">
    <property type="component" value="Chromosome"/>
</dbReference>
<organism evidence="2 3">
    <name type="scientific">Mucilaginibacter mali</name>
    <dbReference type="NCBI Taxonomy" id="2740462"/>
    <lineage>
        <taxon>Bacteria</taxon>
        <taxon>Pseudomonadati</taxon>
        <taxon>Bacteroidota</taxon>
        <taxon>Sphingobacteriia</taxon>
        <taxon>Sphingobacteriales</taxon>
        <taxon>Sphingobacteriaceae</taxon>
        <taxon>Mucilaginibacter</taxon>
    </lineage>
</organism>
<dbReference type="RefSeq" id="WP_173413937.1">
    <property type="nucleotide sequence ID" value="NZ_CP054139.1"/>
</dbReference>
<dbReference type="Pfam" id="PF09697">
    <property type="entry name" value="Porph_ging"/>
    <property type="match status" value="1"/>
</dbReference>